<reference evidence="1 2" key="1">
    <citation type="submission" date="2013-07" db="EMBL/GenBank/DDBJ databases">
        <title>The Genome Sequence of Kwoniella mangroviensis CBS10435.</title>
        <authorList>
            <consortium name="The Broad Institute Genome Sequencing Platform"/>
            <person name="Cuomo C."/>
            <person name="Litvintseva A."/>
            <person name="Chen Y."/>
            <person name="Heitman J."/>
            <person name="Sun S."/>
            <person name="Springer D."/>
            <person name="Dromer F."/>
            <person name="Young S.K."/>
            <person name="Zeng Q."/>
            <person name="Gargeya S."/>
            <person name="Fitzgerald M."/>
            <person name="Abouelleil A."/>
            <person name="Alvarado L."/>
            <person name="Berlin A.M."/>
            <person name="Chapman S.B."/>
            <person name="Dewar J."/>
            <person name="Goldberg J."/>
            <person name="Griggs A."/>
            <person name="Gujja S."/>
            <person name="Hansen M."/>
            <person name="Howarth C."/>
            <person name="Imamovic A."/>
            <person name="Larimer J."/>
            <person name="McCowan C."/>
            <person name="Murphy C."/>
            <person name="Pearson M."/>
            <person name="Priest M."/>
            <person name="Roberts A."/>
            <person name="Saif S."/>
            <person name="Shea T."/>
            <person name="Sykes S."/>
            <person name="Wortman J."/>
            <person name="Nusbaum C."/>
            <person name="Birren B."/>
        </authorList>
    </citation>
    <scope>NUCLEOTIDE SEQUENCE [LARGE SCALE GENOMIC DNA]</scope>
    <source>
        <strain evidence="1 2">CBS 10435</strain>
    </source>
</reference>
<organism evidence="1 2">
    <name type="scientific">Kwoniella mangroviensis CBS 10435</name>
    <dbReference type="NCBI Taxonomy" id="1331196"/>
    <lineage>
        <taxon>Eukaryota</taxon>
        <taxon>Fungi</taxon>
        <taxon>Dikarya</taxon>
        <taxon>Basidiomycota</taxon>
        <taxon>Agaricomycotina</taxon>
        <taxon>Tremellomycetes</taxon>
        <taxon>Tremellales</taxon>
        <taxon>Cryptococcaceae</taxon>
        <taxon>Kwoniella</taxon>
    </lineage>
</organism>
<accession>A0A1B9IJ63</accession>
<dbReference type="AlphaFoldDB" id="A0A1B9IJ63"/>
<keyword evidence="2" id="KW-1185">Reference proteome</keyword>
<reference evidence="2" key="2">
    <citation type="submission" date="2013-12" db="EMBL/GenBank/DDBJ databases">
        <title>Evolution of pathogenesis and genome organization in the Tremellales.</title>
        <authorList>
            <person name="Cuomo C."/>
            <person name="Litvintseva A."/>
            <person name="Heitman J."/>
            <person name="Chen Y."/>
            <person name="Sun S."/>
            <person name="Springer D."/>
            <person name="Dromer F."/>
            <person name="Young S."/>
            <person name="Zeng Q."/>
            <person name="Chapman S."/>
            <person name="Gujja S."/>
            <person name="Saif S."/>
            <person name="Birren B."/>
        </authorList>
    </citation>
    <scope>NUCLEOTIDE SEQUENCE [LARGE SCALE GENOMIC DNA]</scope>
    <source>
        <strain evidence="2">CBS 10435</strain>
    </source>
</reference>
<name>A0A1B9IJ63_9TREE</name>
<protein>
    <submittedName>
        <fullName evidence="1">Uncharacterized protein</fullName>
    </submittedName>
</protein>
<evidence type="ECO:0000313" key="1">
    <source>
        <dbReference type="EMBL" id="OCF55513.1"/>
    </source>
</evidence>
<evidence type="ECO:0000313" key="2">
    <source>
        <dbReference type="Proteomes" id="UP000092583"/>
    </source>
</evidence>
<dbReference type="EMBL" id="KI669466">
    <property type="protein sequence ID" value="OCF55513.1"/>
    <property type="molecule type" value="Genomic_DNA"/>
</dbReference>
<dbReference type="OrthoDB" id="2817141at2759"/>
<dbReference type="Proteomes" id="UP000092583">
    <property type="component" value="Unassembled WGS sequence"/>
</dbReference>
<proteinExistence type="predicted"/>
<gene>
    <name evidence="1" type="ORF">L486_06997</name>
</gene>
<sequence length="183" mass="20546">MVNKVPEWLATVTQVEFVIDEKAFITIASHALDFEGTFLSRHPSSGQITDAKIVARIKLGKVVGRGSLWDVYQAKMYLVTPANSDKDSINVMVKYTACMDFDGDRYFGGDTVNILDRKSALEAVKNDHDFYTKHLLEFQGEMIPKHYGTFIKPETLVCCMILEDVGKPIGNTTFLGFIDPQDK</sequence>